<evidence type="ECO:0000313" key="3">
    <source>
        <dbReference type="EMBL" id="JAC42273.1"/>
    </source>
</evidence>
<feature type="region of interest" description="Disordered" evidence="1">
    <location>
        <begin position="1349"/>
        <end position="1450"/>
    </location>
</feature>
<feature type="compositionally biased region" description="Polar residues" evidence="1">
    <location>
        <begin position="1261"/>
        <end position="1273"/>
    </location>
</feature>
<dbReference type="GO" id="GO:0035035">
    <property type="term" value="F:histone acetyltransferase binding"/>
    <property type="evidence" value="ECO:0007669"/>
    <property type="project" value="TreeGrafter"/>
</dbReference>
<dbReference type="EMBL" id="GAKP01016679">
    <property type="protein sequence ID" value="JAC42273.1"/>
    <property type="molecule type" value="Transcribed_RNA"/>
</dbReference>
<dbReference type="PANTHER" id="PTHR22443:SF18">
    <property type="entry name" value="NON-SPECIFIC LETHAL 1, ISOFORM M"/>
    <property type="match status" value="1"/>
</dbReference>
<dbReference type="InterPro" id="IPR029332">
    <property type="entry name" value="PEHE_dom"/>
</dbReference>
<dbReference type="GO" id="GO:0044545">
    <property type="term" value="C:NSL complex"/>
    <property type="evidence" value="ECO:0007669"/>
    <property type="project" value="TreeGrafter"/>
</dbReference>
<feature type="compositionally biased region" description="Low complexity" evidence="1">
    <location>
        <begin position="1950"/>
        <end position="1959"/>
    </location>
</feature>
<protein>
    <submittedName>
        <fullName evidence="3">KAT8 regulatory NSL complex subunit 1</fullName>
    </submittedName>
</protein>
<feature type="compositionally biased region" description="Low complexity" evidence="1">
    <location>
        <begin position="2030"/>
        <end position="2041"/>
    </location>
</feature>
<feature type="compositionally biased region" description="Low complexity" evidence="1">
    <location>
        <begin position="1355"/>
        <end position="1364"/>
    </location>
</feature>
<feature type="domain" description="PEHE" evidence="2">
    <location>
        <begin position="1336"/>
        <end position="1682"/>
    </location>
</feature>
<feature type="compositionally biased region" description="Low complexity" evidence="1">
    <location>
        <begin position="1200"/>
        <end position="1209"/>
    </location>
</feature>
<dbReference type="OrthoDB" id="6022640at2759"/>
<accession>A0A034VL68</accession>
<feature type="compositionally biased region" description="Polar residues" evidence="1">
    <location>
        <begin position="1377"/>
        <end position="1396"/>
    </location>
</feature>
<feature type="non-terminal residue" evidence="3">
    <location>
        <position position="2158"/>
    </location>
</feature>
<name>A0A034VL68_BACDO</name>
<feature type="compositionally biased region" description="Basic and acidic residues" evidence="1">
    <location>
        <begin position="1960"/>
        <end position="1970"/>
    </location>
</feature>
<sequence length="2158" mass="233395">MAPALNEPMSPTEKLSNSTAKVAPPSRSTKSAESGSTTSASLNTNSEQKAKGYRRSSTSTPTPSSSTSNSTRITRSKDAYQRVFEQAVSPTSLVVQKSKQLINTLADKKNTSVIDTSLADGEKRETQKEDTISNEPMGLSVIPHNKGISIGNDKNIVEAIFSDAEASETPCKETESNINNNNNTSISCKSNSTEQLLADLTNDIEESITTKVCIRKHLQEVAVGKNGSNKSNVLTSTNSETKEFTNLKICGKEANKINAAVSSSIAQSSQGDERQHMEVELLTECNEKSENCLGSSSKAQAQKITISNEKKRFSDVIVTTQGLSKVTPTIPTEEVNAESVKGNSGTLKPDATTRIQILSVDVLPPISTDSTMTASEVEDNLEERLSQLDGTAMASPTCDEGITPVSGSIVTLPVSTTPPCTPTKHQTHHQQVQQLQLQLQQTPPTPLSNQVRQLQHSFTPQSSTSSVNTLNSTNLPPAFMKEGGAGELEDQDLEEVLKVLKGFDGSAGADTLCDLNVLFNEEYTLYEDVGSQVATTSNKPSPLKEMQSEIERNQQAMHRKIDFLLRRLRKIQSRYMSKHCSEEIAGLFEWTARISVGKGNAMNRVSDLLCPDTAISVIAARPPANNWADEKNPVASTQMSSMLRRLEQSSNAQQLCMVPTNSNLSVASTQMSRKSKKALLQDMQTAASASTATTSISASVERKGEIVVPNYDINVSEELAQVAGLLQTEMREVQTAMDSDATESSSGGESADEMVTYNNQIQQPLAIAKRAAWRYSRDRAAIAARWSWLLSQIADLEIKIRQHTELRQEIVRSKGSVVCGQDEPHVATNDSSHKTSEVSAINITTTSVNGYKGNLVGNTSSKLDISEADGTGLLGTARTRGFVPSLFRKRKLLQTQSLHTISKKAARPSNIKCGCQWPFNPCALCTGRIDPTAPRDPPDTMMMADRIALLDPGYHPVLSFREDVSSTLHLEAIARIPDWQHRVMRCQVKSIAKSVWKAEREAERAAGLNTSKKYNEPTVKRRYTKKKDRLAMDEKNAAAAAATATATTANSANASLSTIGFTTDSSANLTKGVGLENGGAATNVSAAGANETTAITATTTSLPASDGGNGTGILSTSTPTTPLVANKVAKKSKKLHHYHLVGDGVLLEPPRPLSPVATNHSSHSQSSYHSQQSVHSNSVHQTSDNPPQNYDPYSPNPIHSSSISSNSNGLNGGGGGSSSGIGNQKHNKHRKSSASSTSMGNANNNNSSSSNNTHFQHQNNYATSNYTGESNEANWDGFATRSRTSSPTHASASVGNSNYHKYERSKNRTSYDIDNIVIPYSVAAATRVEILQYKEIPTPKWRVIEDDRTSAVGSTDTANITDNDATAKTDGFERLQNDSSDIVNETSSDITTATSNEDAKKEKTEKALSVDKTTATTAENRTEASEKRDVTKEAQPVDEADTSNEIDAPMEETSEVLDHTSNEIDAPMGETSKVLDHKKNNVLSHDVSAKTESGNIKADATTTAAASSDEPAAKKLKHEDASSTVAAKTDTVDDPTTGEFEEIQTTASESILALKRTARLKRSDTFQEDNFEYDATADEANETEDISDETVKLRHERALVEERRKFQTYLKYPWSTRSRANRRIDSRAESSGANTPDPTSPAPQTSILGGGDHESIPSPAPPATPLNPLDTVTELAENGLSNAPASSIGGTSNCANNNDLNKRLERRRTTSTKRDRETERRSSTPDPKELVPPYEPLKFPLTDEEFEGLLKAMPVEFHYLNFDAKYLEDCNNTGAAAGGSKYPRHRNSWRGDGSAVVNRRGKSIQNCDVTTNKRQRVNGGKIRKGSKGGRGRRRGNHTRVRFNNEAVNNCVNSGGADEVEEADDDDDDDDSDDVNDDDDDDGVDDDVASNADANDDADRQEGDGYFNSKHTKSSNRYFRKNTNDAIKIISTPLGKVGIVYQQTPTSEDGNNNNNANNNNKKQDTLGDKKTSSFTDFDALSPDPESSHRLASSHPKITPVLTPDGKVALLYRGDSENSKYEPIRNLTHKFNNNNNSNNNNKNDFTDNKALASGTSSKDTPDFPNNDGSEDESADDESDDDYDLDNDSSSSSSGNSGNDRSPIHARKGNVNPTVETQKAAIQNPATDADSPAAAGGSFLISPPYPRLPPTPPARSTTRGA</sequence>
<feature type="compositionally biased region" description="Low complexity" evidence="1">
    <location>
        <begin position="55"/>
        <end position="73"/>
    </location>
</feature>
<feature type="compositionally biased region" description="Polar residues" evidence="1">
    <location>
        <begin position="1629"/>
        <end position="1647"/>
    </location>
</feature>
<dbReference type="EMBL" id="GAKP01016675">
    <property type="protein sequence ID" value="JAC42277.1"/>
    <property type="molecule type" value="Transcribed_RNA"/>
</dbReference>
<feature type="compositionally biased region" description="Basic and acidic residues" evidence="1">
    <location>
        <begin position="1397"/>
        <end position="1409"/>
    </location>
</feature>
<feature type="compositionally biased region" description="Basic and acidic residues" evidence="1">
    <location>
        <begin position="1712"/>
        <end position="1729"/>
    </location>
</feature>
<reference evidence="3" key="1">
    <citation type="journal article" date="2014" name="BMC Genomics">
        <title>Characterizing the developmental transcriptome of the oriental fruit fly, Bactrocera dorsalis (Diptera: Tephritidae) through comparative genomic analysis with Drosophila melanogaster utilizing modENCODE datasets.</title>
        <authorList>
            <person name="Geib S.M."/>
            <person name="Calla B."/>
            <person name="Hall B."/>
            <person name="Hou S."/>
            <person name="Manoukis N.C."/>
        </authorList>
    </citation>
    <scope>NUCLEOTIDE SEQUENCE</scope>
    <source>
        <strain evidence="3">Punador</strain>
    </source>
</reference>
<feature type="compositionally biased region" description="Basic and acidic residues" evidence="1">
    <location>
        <begin position="1420"/>
        <end position="1432"/>
    </location>
</feature>
<feature type="compositionally biased region" description="Gly residues" evidence="1">
    <location>
        <begin position="1210"/>
        <end position="1219"/>
    </location>
</feature>
<feature type="compositionally biased region" description="Basic residues" evidence="1">
    <location>
        <begin position="1813"/>
        <end position="1840"/>
    </location>
</feature>
<evidence type="ECO:0000256" key="1">
    <source>
        <dbReference type="SAM" id="MobiDB-lite"/>
    </source>
</evidence>
<feature type="compositionally biased region" description="Acidic residues" evidence="1">
    <location>
        <begin position="2066"/>
        <end position="2084"/>
    </location>
</feature>
<organism evidence="3">
    <name type="scientific">Bactrocera dorsalis</name>
    <name type="common">Oriental fruit fly</name>
    <name type="synonym">Dacus dorsalis</name>
    <dbReference type="NCBI Taxonomy" id="27457"/>
    <lineage>
        <taxon>Eukaryota</taxon>
        <taxon>Metazoa</taxon>
        <taxon>Ecdysozoa</taxon>
        <taxon>Arthropoda</taxon>
        <taxon>Hexapoda</taxon>
        <taxon>Insecta</taxon>
        <taxon>Pterygota</taxon>
        <taxon>Neoptera</taxon>
        <taxon>Endopterygota</taxon>
        <taxon>Diptera</taxon>
        <taxon>Brachycera</taxon>
        <taxon>Muscomorpha</taxon>
        <taxon>Tephritoidea</taxon>
        <taxon>Tephritidae</taxon>
        <taxon>Bactrocera</taxon>
        <taxon>Bactrocera</taxon>
    </lineage>
</organism>
<feature type="region of interest" description="Disordered" evidence="1">
    <location>
        <begin position="1808"/>
        <end position="1911"/>
    </location>
</feature>
<feature type="region of interest" description="Disordered" evidence="1">
    <location>
        <begin position="1488"/>
        <end position="1536"/>
    </location>
</feature>
<feature type="compositionally biased region" description="Basic and acidic residues" evidence="1">
    <location>
        <begin position="1365"/>
        <end position="1376"/>
    </location>
</feature>
<dbReference type="InterPro" id="IPR026180">
    <property type="entry name" value="NSL1"/>
</dbReference>
<feature type="region of interest" description="Disordered" evidence="1">
    <location>
        <begin position="1942"/>
        <end position="2000"/>
    </location>
</feature>
<feature type="compositionally biased region" description="Pro residues" evidence="1">
    <location>
        <begin position="2140"/>
        <end position="2150"/>
    </location>
</feature>
<feature type="region of interest" description="Disordered" evidence="1">
    <location>
        <begin position="1145"/>
        <end position="1304"/>
    </location>
</feature>
<feature type="region of interest" description="Disordered" evidence="1">
    <location>
        <begin position="2028"/>
        <end position="2158"/>
    </location>
</feature>
<feature type="compositionally biased region" description="Polar residues" evidence="1">
    <location>
        <begin position="1281"/>
        <end position="1299"/>
    </location>
</feature>
<feature type="region of interest" description="Disordered" evidence="1">
    <location>
        <begin position="1"/>
        <end position="75"/>
    </location>
</feature>
<feature type="compositionally biased region" description="Polar residues" evidence="1">
    <location>
        <begin position="1679"/>
        <end position="1699"/>
    </location>
</feature>
<feature type="compositionally biased region" description="Low complexity" evidence="1">
    <location>
        <begin position="1233"/>
        <end position="1260"/>
    </location>
</feature>
<feature type="compositionally biased region" description="Acidic residues" evidence="1">
    <location>
        <begin position="1857"/>
        <end position="1887"/>
    </location>
</feature>
<feature type="compositionally biased region" description="Acidic residues" evidence="1">
    <location>
        <begin position="1436"/>
        <end position="1450"/>
    </location>
</feature>
<feature type="compositionally biased region" description="Polar residues" evidence="1">
    <location>
        <begin position="2108"/>
        <end position="2123"/>
    </location>
</feature>
<dbReference type="SMART" id="SM01300">
    <property type="entry name" value="PEHE"/>
    <property type="match status" value="1"/>
</dbReference>
<feature type="compositionally biased region" description="Low complexity" evidence="1">
    <location>
        <begin position="1158"/>
        <end position="1183"/>
    </location>
</feature>
<feature type="compositionally biased region" description="Low complexity" evidence="1">
    <location>
        <begin position="2085"/>
        <end position="2098"/>
    </location>
</feature>
<gene>
    <name evidence="3" type="primary">KANL1</name>
</gene>
<feature type="compositionally biased region" description="Low complexity" evidence="1">
    <location>
        <begin position="1497"/>
        <end position="1510"/>
    </location>
</feature>
<feature type="compositionally biased region" description="Polar residues" evidence="1">
    <location>
        <begin position="13"/>
        <end position="47"/>
    </location>
</feature>
<feature type="region of interest" description="Disordered" evidence="1">
    <location>
        <begin position="1621"/>
        <end position="1735"/>
    </location>
</feature>
<feature type="compositionally biased region" description="Basic and acidic residues" evidence="1">
    <location>
        <begin position="1511"/>
        <end position="1521"/>
    </location>
</feature>
<evidence type="ECO:0000259" key="2">
    <source>
        <dbReference type="SMART" id="SM01300"/>
    </source>
</evidence>
<proteinExistence type="predicted"/>
<dbReference type="PANTHER" id="PTHR22443">
    <property type="entry name" value="NON-SPECIFIC LETHAL 1, ISOFORM M"/>
    <property type="match status" value="1"/>
</dbReference>